<reference evidence="2" key="1">
    <citation type="journal article" date="2017" name="Nat. Ecol. Evol.">
        <title>Genome expansion and lineage-specific genetic innovations in the forest pathogenic fungi Armillaria.</title>
        <authorList>
            <person name="Sipos G."/>
            <person name="Prasanna A.N."/>
            <person name="Walter M.C."/>
            <person name="O'Connor E."/>
            <person name="Balint B."/>
            <person name="Krizsan K."/>
            <person name="Kiss B."/>
            <person name="Hess J."/>
            <person name="Varga T."/>
            <person name="Slot J."/>
            <person name="Riley R."/>
            <person name="Boka B."/>
            <person name="Rigling D."/>
            <person name="Barry K."/>
            <person name="Lee J."/>
            <person name="Mihaltcheva S."/>
            <person name="LaButti K."/>
            <person name="Lipzen A."/>
            <person name="Waldron R."/>
            <person name="Moloney N.M."/>
            <person name="Sperisen C."/>
            <person name="Kredics L."/>
            <person name="Vagvoelgyi C."/>
            <person name="Patrignani A."/>
            <person name="Fitzpatrick D."/>
            <person name="Nagy I."/>
            <person name="Doyle S."/>
            <person name="Anderson J.B."/>
            <person name="Grigoriev I.V."/>
            <person name="Gueldener U."/>
            <person name="Muensterkoetter M."/>
            <person name="Nagy L.G."/>
        </authorList>
    </citation>
    <scope>NUCLEOTIDE SEQUENCE [LARGE SCALE GENOMIC DNA]</scope>
    <source>
        <strain evidence="2">Ar21-2</strain>
    </source>
</reference>
<dbReference type="Proteomes" id="UP000217790">
    <property type="component" value="Unassembled WGS sequence"/>
</dbReference>
<dbReference type="InParanoid" id="A0A2H3DLN5"/>
<organism evidence="1 2">
    <name type="scientific">Armillaria gallica</name>
    <name type="common">Bulbous honey fungus</name>
    <name type="synonym">Armillaria bulbosa</name>
    <dbReference type="NCBI Taxonomy" id="47427"/>
    <lineage>
        <taxon>Eukaryota</taxon>
        <taxon>Fungi</taxon>
        <taxon>Dikarya</taxon>
        <taxon>Basidiomycota</taxon>
        <taxon>Agaricomycotina</taxon>
        <taxon>Agaricomycetes</taxon>
        <taxon>Agaricomycetidae</taxon>
        <taxon>Agaricales</taxon>
        <taxon>Marasmiineae</taxon>
        <taxon>Physalacriaceae</taxon>
        <taxon>Armillaria</taxon>
    </lineage>
</organism>
<accession>A0A2H3DLN5</accession>
<evidence type="ECO:0000313" key="1">
    <source>
        <dbReference type="EMBL" id="PBK92392.1"/>
    </source>
</evidence>
<dbReference type="EMBL" id="KZ293658">
    <property type="protein sequence ID" value="PBK92392.1"/>
    <property type="molecule type" value="Genomic_DNA"/>
</dbReference>
<name>A0A2H3DLN5_ARMGA</name>
<protein>
    <submittedName>
        <fullName evidence="1">Uncharacterized protein</fullName>
    </submittedName>
</protein>
<proteinExistence type="predicted"/>
<gene>
    <name evidence="1" type="ORF">ARMGADRAFT_1013024</name>
</gene>
<sequence>MADGMRFLSSRHRSVMPPFREWNTRHGSRLDTAKFREGNVSTAASEALSHGLYTTTGWAQADGRRACKSVRFRLPCTVPGLFVSRLLQFPNPVYFAGNGSHEFEHTSELAIENVNGLRRRQRTQGVESQRARREGREELGLCARRVVWTSTGA</sequence>
<dbReference type="AlphaFoldDB" id="A0A2H3DLN5"/>
<keyword evidence="2" id="KW-1185">Reference proteome</keyword>
<evidence type="ECO:0000313" key="2">
    <source>
        <dbReference type="Proteomes" id="UP000217790"/>
    </source>
</evidence>